<organism evidence="2 3">
    <name type="scientific">Nitrososphaera viennensis EN76</name>
    <dbReference type="NCBI Taxonomy" id="926571"/>
    <lineage>
        <taxon>Archaea</taxon>
        <taxon>Nitrososphaerota</taxon>
        <taxon>Nitrososphaeria</taxon>
        <taxon>Nitrososphaerales</taxon>
        <taxon>Nitrososphaeraceae</taxon>
        <taxon>Nitrososphaera</taxon>
    </lineage>
</organism>
<dbReference type="RefSeq" id="WP_075055819.1">
    <property type="nucleotide sequence ID" value="NZ_CP007536.1"/>
</dbReference>
<evidence type="ECO:0000259" key="1">
    <source>
        <dbReference type="Pfam" id="PF18930"/>
    </source>
</evidence>
<dbReference type="OrthoDB" id="30510at2157"/>
<dbReference type="KEGG" id="nvn:NVIE_029380"/>
<evidence type="ECO:0000313" key="2">
    <source>
        <dbReference type="EMBL" id="AIC17216.1"/>
    </source>
</evidence>
<name>A0A060HUW9_9ARCH</name>
<dbReference type="EMBL" id="CP007536">
    <property type="protein sequence ID" value="AIC17216.1"/>
    <property type="molecule type" value="Genomic_DNA"/>
</dbReference>
<gene>
    <name evidence="2" type="ORF">NVIE_029380</name>
</gene>
<protein>
    <recommendedName>
        <fullName evidence="1">DUF5679 domain-containing protein</fullName>
    </recommendedName>
</protein>
<keyword evidence="3" id="KW-1185">Reference proteome</keyword>
<dbReference type="HOGENOM" id="CLU_2730558_0_0_2"/>
<dbReference type="GeneID" id="74948174"/>
<evidence type="ECO:0000313" key="3">
    <source>
        <dbReference type="Proteomes" id="UP000027093"/>
    </source>
</evidence>
<accession>A0A060HUW9</accession>
<dbReference type="InterPro" id="IPR044044">
    <property type="entry name" value="DUF5679"/>
</dbReference>
<feature type="domain" description="DUF5679" evidence="1">
    <location>
        <begin position="9"/>
        <end position="46"/>
    </location>
</feature>
<dbReference type="AlphaFoldDB" id="A0A060HUW9"/>
<dbReference type="Pfam" id="PF18930">
    <property type="entry name" value="DUF5679"/>
    <property type="match status" value="1"/>
</dbReference>
<sequence length="71" mass="8065">MTMVARQTYCTNCKQNVDIVDGKYLRLANKRAVIEGQCPACGTKLLKAKLLPRNSVFVVKRKKKRKGLLKK</sequence>
<dbReference type="Proteomes" id="UP000027093">
    <property type="component" value="Chromosome"/>
</dbReference>
<proteinExistence type="predicted"/>
<reference evidence="2 3" key="1">
    <citation type="journal article" date="2014" name="Int. J. Syst. Evol. Microbiol.">
        <title>Nitrososphaera viennensis gen. nov., sp. nov., an aerobic and mesophilic, ammonia-oxidizing archaeon from soil and a member of the archaeal phylum Thaumarchaeota.</title>
        <authorList>
            <person name="Stieglmeier M."/>
            <person name="Klingl A."/>
            <person name="Alves R.J."/>
            <person name="Rittmann S.K."/>
            <person name="Melcher M."/>
            <person name="Leisch N."/>
            <person name="Schleper C."/>
        </authorList>
    </citation>
    <scope>NUCLEOTIDE SEQUENCE [LARGE SCALE GENOMIC DNA]</scope>
    <source>
        <strain evidence="2">EN76</strain>
    </source>
</reference>